<accession>A0A4R3Y0Z3</accession>
<reference evidence="1 2" key="1">
    <citation type="submission" date="2019-03" db="EMBL/GenBank/DDBJ databases">
        <title>Genomic Encyclopedia of Type Strains, Phase IV (KMG-IV): sequencing the most valuable type-strain genomes for metagenomic binning, comparative biology and taxonomic classification.</title>
        <authorList>
            <person name="Goeker M."/>
        </authorList>
    </citation>
    <scope>NUCLEOTIDE SEQUENCE [LARGE SCALE GENOMIC DNA]</scope>
    <source>
        <strain evidence="1 2">DSM 100309</strain>
    </source>
</reference>
<dbReference type="RefSeq" id="WP_124946796.1">
    <property type="nucleotide sequence ID" value="NZ_BHVT01000039.1"/>
</dbReference>
<evidence type="ECO:0000313" key="2">
    <source>
        <dbReference type="Proteomes" id="UP000295367"/>
    </source>
</evidence>
<dbReference type="AlphaFoldDB" id="A0A4R3Y0Z3"/>
<name>A0A4R3Y0Z3_9PROT</name>
<protein>
    <submittedName>
        <fullName evidence="1">Uncharacterized protein</fullName>
    </submittedName>
</protein>
<dbReference type="EMBL" id="SMCO01000009">
    <property type="protein sequence ID" value="TCV85336.1"/>
    <property type="molecule type" value="Genomic_DNA"/>
</dbReference>
<dbReference type="Proteomes" id="UP000295367">
    <property type="component" value="Unassembled WGS sequence"/>
</dbReference>
<proteinExistence type="predicted"/>
<dbReference type="OrthoDB" id="9126166at2"/>
<gene>
    <name evidence="1" type="ORF">EDC63_1097</name>
</gene>
<organism evidence="1 2">
    <name type="scientific">Sulfurirhabdus autotrophica</name>
    <dbReference type="NCBI Taxonomy" id="1706046"/>
    <lineage>
        <taxon>Bacteria</taxon>
        <taxon>Pseudomonadati</taxon>
        <taxon>Pseudomonadota</taxon>
        <taxon>Betaproteobacteria</taxon>
        <taxon>Nitrosomonadales</taxon>
        <taxon>Sulfuricellaceae</taxon>
        <taxon>Sulfurirhabdus</taxon>
    </lineage>
</organism>
<sequence>MFDFKGFISALLRKKSDAQLENLKSATIWVQELPDSDVQEAQDEIIKVLGTINSNEKTPLLERIQVLMYLDEKASKLQDLLCREYLSNFNKQDATERLYLPTILSFWEEMAESYQLCVREFANNPSNKKIWKNLPLLTTRAIRCYAMQAKWSYIRYMQVDAHVWRNLHRLYLFAEREKFAQTPLRLYPHFTKDTTCTAEYMQALLLQLANPESLLPNQINMVDHWLDTWASSITIEDSFRPHRQIYAVNLGDNKPAKKLRRNMIGDKYRYWGVGLLQVTISKTIEHIKAGELPIHLQLSEECRLPTCLELIELLSDRWSGKNTTRKHERQKNKEILQVAQGLREILEQIKPGAKSKSKVILPPAEPDLVEQFIIDYQLNDSTEPGLTSDETTMMGEPELFEHVSDQWMVEDESASGYGAVFNSNGKSRLKVGMLIGLKPDNKKHFAVGIVRRINKDTSSKTHVGIQTLTQTPIAVELLDTESKKSHNPSMDAIYLPESTAAELQRSIIIDASAYIKGQALQLKAQGKSYVIRIQNILEQNDDFVRTSFDVIAKH</sequence>
<keyword evidence="2" id="KW-1185">Reference proteome</keyword>
<comment type="caution">
    <text evidence="1">The sequence shown here is derived from an EMBL/GenBank/DDBJ whole genome shotgun (WGS) entry which is preliminary data.</text>
</comment>
<evidence type="ECO:0000313" key="1">
    <source>
        <dbReference type="EMBL" id="TCV85336.1"/>
    </source>
</evidence>